<feature type="non-terminal residue" evidence="2">
    <location>
        <position position="84"/>
    </location>
</feature>
<dbReference type="Proteomes" id="UP001059041">
    <property type="component" value="Linkage Group LG2"/>
</dbReference>
<evidence type="ECO:0000313" key="2">
    <source>
        <dbReference type="EMBL" id="KAI7813221.1"/>
    </source>
</evidence>
<accession>A0A9W8CA76</accession>
<protein>
    <submittedName>
        <fullName evidence="2">Uncharacterized protein</fullName>
    </submittedName>
</protein>
<comment type="caution">
    <text evidence="2">The sequence shown here is derived from an EMBL/GenBank/DDBJ whole genome shotgun (WGS) entry which is preliminary data.</text>
</comment>
<feature type="compositionally biased region" description="Basic and acidic residues" evidence="1">
    <location>
        <begin position="47"/>
        <end position="69"/>
    </location>
</feature>
<sequence>EVPEVNAAHRSNSKDRLSEEKVTGREGGKERYALQADKSVIQADSFDSGKRQNKERAEREESELKDGRKLQTVRADSARYDISF</sequence>
<evidence type="ECO:0000313" key="3">
    <source>
        <dbReference type="Proteomes" id="UP001059041"/>
    </source>
</evidence>
<keyword evidence="3" id="KW-1185">Reference proteome</keyword>
<organism evidence="2 3">
    <name type="scientific">Triplophysa rosa</name>
    <name type="common">Cave loach</name>
    <dbReference type="NCBI Taxonomy" id="992332"/>
    <lineage>
        <taxon>Eukaryota</taxon>
        <taxon>Metazoa</taxon>
        <taxon>Chordata</taxon>
        <taxon>Craniata</taxon>
        <taxon>Vertebrata</taxon>
        <taxon>Euteleostomi</taxon>
        <taxon>Actinopterygii</taxon>
        <taxon>Neopterygii</taxon>
        <taxon>Teleostei</taxon>
        <taxon>Ostariophysi</taxon>
        <taxon>Cypriniformes</taxon>
        <taxon>Nemacheilidae</taxon>
        <taxon>Triplophysa</taxon>
    </lineage>
</organism>
<proteinExistence type="predicted"/>
<feature type="region of interest" description="Disordered" evidence="1">
    <location>
        <begin position="1"/>
        <end position="72"/>
    </location>
</feature>
<reference evidence="2" key="1">
    <citation type="submission" date="2021-02" db="EMBL/GenBank/DDBJ databases">
        <title>Comparative genomics reveals that relaxation of natural selection precedes convergent phenotypic evolution of cavefish.</title>
        <authorList>
            <person name="Peng Z."/>
        </authorList>
    </citation>
    <scope>NUCLEOTIDE SEQUENCE</scope>
    <source>
        <tissue evidence="2">Muscle</tissue>
    </source>
</reference>
<feature type="compositionally biased region" description="Basic and acidic residues" evidence="1">
    <location>
        <begin position="12"/>
        <end position="32"/>
    </location>
</feature>
<evidence type="ECO:0000256" key="1">
    <source>
        <dbReference type="SAM" id="MobiDB-lite"/>
    </source>
</evidence>
<dbReference type="EMBL" id="JAFHDT010000002">
    <property type="protein sequence ID" value="KAI7813221.1"/>
    <property type="molecule type" value="Genomic_DNA"/>
</dbReference>
<dbReference type="AlphaFoldDB" id="A0A9W8CA76"/>
<gene>
    <name evidence="2" type="ORF">IRJ41_016172</name>
</gene>
<name>A0A9W8CA76_TRIRA</name>